<evidence type="ECO:0000256" key="9">
    <source>
        <dbReference type="PROSITE-ProRule" id="PRU00043"/>
    </source>
</evidence>
<feature type="domain" description="Cadherin" evidence="12">
    <location>
        <begin position="1221"/>
        <end position="1329"/>
    </location>
</feature>
<feature type="region of interest" description="Disordered" evidence="10">
    <location>
        <begin position="1854"/>
        <end position="1901"/>
    </location>
</feature>
<dbReference type="PROSITE" id="PS00232">
    <property type="entry name" value="CADHERIN_1"/>
    <property type="match status" value="4"/>
</dbReference>
<evidence type="ECO:0000256" key="7">
    <source>
        <dbReference type="ARBA" id="ARBA00023136"/>
    </source>
</evidence>
<keyword evidence="2 11" id="KW-0812">Transmembrane</keyword>
<feature type="domain" description="Cadherin" evidence="12">
    <location>
        <begin position="1450"/>
        <end position="1561"/>
    </location>
</feature>
<feature type="domain" description="Cadherin" evidence="12">
    <location>
        <begin position="443"/>
        <end position="555"/>
    </location>
</feature>
<dbReference type="InterPro" id="IPR002126">
    <property type="entry name" value="Cadherin-like_dom"/>
</dbReference>
<gene>
    <name evidence="13" type="ORF">C0Q70_01868</name>
</gene>
<evidence type="ECO:0000256" key="11">
    <source>
        <dbReference type="SAM" id="Phobius"/>
    </source>
</evidence>
<keyword evidence="7 11" id="KW-0472">Membrane</keyword>
<protein>
    <recommendedName>
        <fullName evidence="12">Cadherin domain-containing protein</fullName>
    </recommendedName>
</protein>
<sequence>MEICVRDQTFSSKRVSAYDPDGTSVTYSLESQARNYLEIDPNTGDIKIKVRLDAELSTSLPVVVVATDGNGGITRFVGNYDILDANDNPPYFTESVYNFQLRETTAVGFVIANVSVKDLDTANQANYLNVTCDRSSQRFSRACDVFRVVPVQYSNKDWNGRILLSQSLDFETERSYSLRLNAFDGFYTTVQDMQIIVSDVNDSPPYFVYAPSTTLPENQPAGTYINYVSAVDTDEVDKRPIRYELYGNEEALRYFKIDNVSGNITSIKFLDYEDPSRNPGDNFILQIRARELLSSNPSILGNDTLTTATAEVTVRLQDMNDNCPTFSSSVYNVEVQENYLQGTNIPLQMTVTDADSGSRNSFDLELLDYTTTFAVVPNRGAAQASVTLTVIDSKQLDYETPPTNFIVRVLAKENQVPAQERCSSTATISVTITDVNDETPSFEKTNYEAFVYENATGGTTIIQVKASDRETGDFGTAGIRYRLLSPGNLFTIDQMTGVVSVSDCAQPGKNPCLDYEFRNRYDLTVVATDNRGTGLSRPAALVINVLNVNDNPPRFSLASITRSIDELKVVTNDPLILQATDLDNDTVRYSILYTTRDARQWTVNAVTGNVTATSPVYYTNTSDPNYGYYRFTAIASDGKYETPVDITIKVIDINDNTPFFLPSNYRISIPENYPQDKSILQVSVTDLDAPTTGNGQLDVSIEDGSFGKFYLNPAGSTNNRFILTDIITSPDATFDYDKQNQYILIIYARDRGSPPRTGTCTVTVNILDINNKNPYFDPPTVSVTVSENEPIGYTVTQVNAYDSDATSSLHIQFKDPIRAFNPSGAEVDVNNYNFTDLFRINNDGYVQVNRKLDRDNVSFISYTLFVEDANAATKQTGEGALFIRILEYNDEPPYFEFPSYNLTMFEEQPIGSFVISLLALDANNAIASYQLLSNPGNLFAISAVSGALRVNQRIDYEQVHNVTLIAQAFDTGSPQLQNTAVVYIKIININDNTPVFSPSVYSQSVRENTQPTNPLFVVTATDNDQEDYGIVRYSFPSQEMYLEVDNITGVVRMKPNVYFDREKQSTYSTQIIAYDSPLDPTVRLESSAPVILTILDVNDHCPVFNQPNGYQAIAFETADIGDQVVEVFATDGDDPQSNNSKIKYSIDPSTPSELFVMPENTRRIEIKTSIRGRSGTYNLTVVAEDKMGINDSLDTVCSSKVPVQIRVDRSLNDAPQWLIPPTKNFSIDVLESQYLGMLVYKCKAADPNPQDAGILDYFFLIKDQLVSATNEFRINRVTCVIRAEVVFDREAVSSYVLTIVARDRGTPPASSETTIIVNVLDVNDNNPVFPTRNGATIPYDFYVPENSPSNTLLGRLSATDLDTDNKNNKIFYSIIAGNEDGIFRLNPETGDMYLAKTVDREQKSVYSMEVQASNNVNDDQVIRYRRSTNPSIVTVTVQVQDTNDTPPKFLQQTYSACVPSDAPFGYSIVQVQADDQDLIGGQTMQYSIVDDGSKGYFSIDSTTGILRNARLLYDIPSAVNIIQVKATNDDSVKENSAVTAVNVFVTTSSNEVILQISQPSAIVRAYKDQLIKLMQNSSATGANSLKSACIKDIHDATNADGTISYRSTDVVLSAVGPNNRLYTSDELLAILRGQLASESTSRSYRTLYVTDAKIETQHDESIFNEDPVLAIFIIAILLIFLAIILFIIACCLVRNSKKRKMKKMSAVQYTERKTVPQSPEVVLSVNPVYDNRTFKPDEEPHRPVQKVPSHPVMSPVEPDSDNVYAVVQKKSHSTPPPMVVPAPDVYFPEPQPTEPEPVIVTEPEPVIVTEPIMDDEPVRYIPPAHFHEPEFEPEPVIETEIMPEEKIRPNAIFFPDDEIDVEIQDIDDHRLEHSPPSSPSTSDPGSESSSPPLSFRTFDIE</sequence>
<evidence type="ECO:0000313" key="14">
    <source>
        <dbReference type="Proteomes" id="UP000245119"/>
    </source>
</evidence>
<feature type="domain" description="Cadherin" evidence="12">
    <location>
        <begin position="896"/>
        <end position="996"/>
    </location>
</feature>
<evidence type="ECO:0000259" key="12">
    <source>
        <dbReference type="PROSITE" id="PS50268"/>
    </source>
</evidence>
<feature type="domain" description="Cadherin" evidence="12">
    <location>
        <begin position="997"/>
        <end position="1104"/>
    </location>
</feature>
<evidence type="ECO:0000256" key="1">
    <source>
        <dbReference type="ARBA" id="ARBA00004370"/>
    </source>
</evidence>
<evidence type="ECO:0000256" key="8">
    <source>
        <dbReference type="ARBA" id="ARBA00023180"/>
    </source>
</evidence>
<feature type="domain" description="Cadherin" evidence="12">
    <location>
        <begin position="577"/>
        <end position="660"/>
    </location>
</feature>
<keyword evidence="6 11" id="KW-1133">Transmembrane helix</keyword>
<keyword evidence="8" id="KW-0325">Glycoprotein</keyword>
<evidence type="ECO:0000256" key="5">
    <source>
        <dbReference type="ARBA" id="ARBA00022889"/>
    </source>
</evidence>
<dbReference type="CDD" id="cd11304">
    <property type="entry name" value="Cadherin_repeat"/>
    <property type="match status" value="12"/>
</dbReference>
<evidence type="ECO:0000256" key="4">
    <source>
        <dbReference type="ARBA" id="ARBA00022837"/>
    </source>
</evidence>
<dbReference type="PANTHER" id="PTHR24026:SF136">
    <property type="entry name" value="PROTOCADHERIN-23"/>
    <property type="match status" value="1"/>
</dbReference>
<feature type="domain" description="Cadherin" evidence="12">
    <location>
        <begin position="1106"/>
        <end position="1217"/>
    </location>
</feature>
<reference evidence="13 14" key="1">
    <citation type="submission" date="2018-04" db="EMBL/GenBank/DDBJ databases">
        <title>The genome of golden apple snail Pomacea canaliculata provides insight into stress tolerance and invasive adaptation.</title>
        <authorList>
            <person name="Liu C."/>
            <person name="Liu B."/>
            <person name="Ren Y."/>
            <person name="Zhang Y."/>
            <person name="Wang H."/>
            <person name="Li S."/>
            <person name="Jiang F."/>
            <person name="Yin L."/>
            <person name="Zhang G."/>
            <person name="Qian W."/>
            <person name="Fan W."/>
        </authorList>
    </citation>
    <scope>NUCLEOTIDE SEQUENCE [LARGE SCALE GENOMIC DNA]</scope>
    <source>
        <strain evidence="13">SZHN2017</strain>
        <tissue evidence="13">Muscle</tissue>
    </source>
</reference>
<dbReference type="SUPFAM" id="SSF49313">
    <property type="entry name" value="Cadherin-like"/>
    <property type="match status" value="14"/>
</dbReference>
<dbReference type="InterPro" id="IPR020894">
    <property type="entry name" value="Cadherin_CS"/>
</dbReference>
<keyword evidence="14" id="KW-1185">Reference proteome</keyword>
<feature type="transmembrane region" description="Helical" evidence="11">
    <location>
        <begin position="1668"/>
        <end position="1693"/>
    </location>
</feature>
<feature type="domain" description="Cadherin" evidence="12">
    <location>
        <begin position="327"/>
        <end position="442"/>
    </location>
</feature>
<dbReference type="InterPro" id="IPR015919">
    <property type="entry name" value="Cadherin-like_sf"/>
</dbReference>
<dbReference type="PANTHER" id="PTHR24026">
    <property type="entry name" value="FAT ATYPICAL CADHERIN-RELATED"/>
    <property type="match status" value="1"/>
</dbReference>
<feature type="compositionally biased region" description="Basic and acidic residues" evidence="10">
    <location>
        <begin position="1733"/>
        <end position="1742"/>
    </location>
</feature>
<keyword evidence="4 9" id="KW-0106">Calcium</keyword>
<evidence type="ECO:0000313" key="13">
    <source>
        <dbReference type="EMBL" id="PVD39240.1"/>
    </source>
</evidence>
<dbReference type="FunFam" id="2.60.40.60:FF:000266">
    <property type="entry name" value="Cadherin 23"/>
    <property type="match status" value="1"/>
</dbReference>
<comment type="subcellular location">
    <subcellularLocation>
        <location evidence="1">Membrane</location>
    </subcellularLocation>
</comment>
<organism evidence="13 14">
    <name type="scientific">Pomacea canaliculata</name>
    <name type="common">Golden apple snail</name>
    <dbReference type="NCBI Taxonomy" id="400727"/>
    <lineage>
        <taxon>Eukaryota</taxon>
        <taxon>Metazoa</taxon>
        <taxon>Spiralia</taxon>
        <taxon>Lophotrochozoa</taxon>
        <taxon>Mollusca</taxon>
        <taxon>Gastropoda</taxon>
        <taxon>Caenogastropoda</taxon>
        <taxon>Architaenioglossa</taxon>
        <taxon>Ampullarioidea</taxon>
        <taxon>Ampullariidae</taxon>
        <taxon>Pomacea</taxon>
    </lineage>
</organism>
<feature type="region of interest" description="Disordered" evidence="10">
    <location>
        <begin position="1733"/>
        <end position="1756"/>
    </location>
</feature>
<dbReference type="OrthoDB" id="9990384at2759"/>
<dbReference type="PROSITE" id="PS50268">
    <property type="entry name" value="CADHERIN_2"/>
    <property type="match status" value="14"/>
</dbReference>
<dbReference type="GO" id="GO:0005886">
    <property type="term" value="C:plasma membrane"/>
    <property type="evidence" value="ECO:0007669"/>
    <property type="project" value="UniProtKB-SubCell"/>
</dbReference>
<proteinExistence type="predicted"/>
<feature type="domain" description="Cadherin" evidence="12">
    <location>
        <begin position="14"/>
        <end position="92"/>
    </location>
</feature>
<dbReference type="FunFam" id="2.60.40.60:FF:000092">
    <property type="entry name" value="Protocadherin 8"/>
    <property type="match status" value="1"/>
</dbReference>
<evidence type="ECO:0000256" key="10">
    <source>
        <dbReference type="SAM" id="MobiDB-lite"/>
    </source>
</evidence>
<feature type="domain" description="Cadherin" evidence="12">
    <location>
        <begin position="93"/>
        <end position="207"/>
    </location>
</feature>
<evidence type="ECO:0000256" key="2">
    <source>
        <dbReference type="ARBA" id="ARBA00022692"/>
    </source>
</evidence>
<feature type="compositionally biased region" description="Acidic residues" evidence="10">
    <location>
        <begin position="1855"/>
        <end position="1865"/>
    </location>
</feature>
<dbReference type="SMART" id="SM00112">
    <property type="entry name" value="CA"/>
    <property type="match status" value="14"/>
</dbReference>
<comment type="caution">
    <text evidence="13">The sequence shown here is derived from an EMBL/GenBank/DDBJ whole genome shotgun (WGS) entry which is preliminary data.</text>
</comment>
<dbReference type="GO" id="GO:0007156">
    <property type="term" value="P:homophilic cell adhesion via plasma membrane adhesion molecules"/>
    <property type="evidence" value="ECO:0007669"/>
    <property type="project" value="InterPro"/>
</dbReference>
<feature type="compositionally biased region" description="Low complexity" evidence="10">
    <location>
        <begin position="1879"/>
        <end position="1894"/>
    </location>
</feature>
<name>A0A2T7Q0R6_POMCA</name>
<dbReference type="PRINTS" id="PR00205">
    <property type="entry name" value="CADHERIN"/>
</dbReference>
<feature type="domain" description="Cadherin" evidence="12">
    <location>
        <begin position="1335"/>
        <end position="1449"/>
    </location>
</feature>
<dbReference type="STRING" id="400727.A0A2T7Q0R6"/>
<evidence type="ECO:0000256" key="6">
    <source>
        <dbReference type="ARBA" id="ARBA00022989"/>
    </source>
</evidence>
<evidence type="ECO:0000256" key="3">
    <source>
        <dbReference type="ARBA" id="ARBA00022737"/>
    </source>
</evidence>
<dbReference type="Proteomes" id="UP000245119">
    <property type="component" value="Linkage Group LG1"/>
</dbReference>
<dbReference type="EMBL" id="PZQS01000001">
    <property type="protein sequence ID" value="PVD39240.1"/>
    <property type="molecule type" value="Genomic_DNA"/>
</dbReference>
<keyword evidence="5" id="KW-0130">Cell adhesion</keyword>
<feature type="domain" description="Cadherin" evidence="12">
    <location>
        <begin position="214"/>
        <end position="326"/>
    </location>
</feature>
<dbReference type="Pfam" id="PF00028">
    <property type="entry name" value="Cadherin"/>
    <property type="match status" value="9"/>
</dbReference>
<feature type="domain" description="Cadherin" evidence="12">
    <location>
        <begin position="661"/>
        <end position="776"/>
    </location>
</feature>
<dbReference type="GO" id="GO:0005509">
    <property type="term" value="F:calcium ion binding"/>
    <property type="evidence" value="ECO:0007669"/>
    <property type="project" value="UniProtKB-UniRule"/>
</dbReference>
<keyword evidence="3" id="KW-0677">Repeat</keyword>
<feature type="domain" description="Cadherin" evidence="12">
    <location>
        <begin position="777"/>
        <end position="895"/>
    </location>
</feature>
<dbReference type="Gene3D" id="2.60.40.60">
    <property type="entry name" value="Cadherins"/>
    <property type="match status" value="14"/>
</dbReference>
<accession>A0A2T7Q0R6</accession>